<dbReference type="EC" id="6.1.1.6" evidence="21"/>
<dbReference type="Pfam" id="PF16995">
    <property type="entry name" value="tRNA-synt_2_TM"/>
    <property type="match status" value="1"/>
</dbReference>
<evidence type="ECO:0000256" key="22">
    <source>
        <dbReference type="SAM" id="Phobius"/>
    </source>
</evidence>
<dbReference type="Gene3D" id="3.30.930.10">
    <property type="entry name" value="Bira Bifunctional Protein, Domain 2"/>
    <property type="match status" value="1"/>
</dbReference>
<dbReference type="NCBIfam" id="NF001756">
    <property type="entry name" value="PRK00484.1"/>
    <property type="match status" value="1"/>
</dbReference>
<proteinExistence type="inferred from homology"/>
<dbReference type="InterPro" id="IPR044136">
    <property type="entry name" value="Lys-tRNA-ligase_II_N"/>
</dbReference>
<evidence type="ECO:0000256" key="14">
    <source>
        <dbReference type="ARBA" id="ARBA00023136"/>
    </source>
</evidence>
<comment type="catalytic activity">
    <reaction evidence="19">
        <text>L-lysyl-tRNA(Lys) + a 1,2-diacyl-sn-glycero-3-phospho-(1'-sn-glycerol) = a 1,2-diacyl-sn-glycero-3-phospho-1'-(3'-O-L-lysyl)-sn-glycerol + tRNA(Lys)</text>
        <dbReference type="Rhea" id="RHEA:10668"/>
        <dbReference type="Rhea" id="RHEA-COMP:9696"/>
        <dbReference type="Rhea" id="RHEA-COMP:9697"/>
        <dbReference type="ChEBI" id="CHEBI:64716"/>
        <dbReference type="ChEBI" id="CHEBI:75792"/>
        <dbReference type="ChEBI" id="CHEBI:78442"/>
        <dbReference type="ChEBI" id="CHEBI:78529"/>
        <dbReference type="EC" id="2.3.2.3"/>
    </reaction>
</comment>
<dbReference type="SUPFAM" id="SSF50249">
    <property type="entry name" value="Nucleic acid-binding proteins"/>
    <property type="match status" value="1"/>
</dbReference>
<keyword evidence="13" id="KW-0443">Lipid metabolism</keyword>
<dbReference type="InterPro" id="IPR045864">
    <property type="entry name" value="aa-tRNA-synth_II/BPL/LPL"/>
</dbReference>
<evidence type="ECO:0000256" key="2">
    <source>
        <dbReference type="ARBA" id="ARBA00005270"/>
    </source>
</evidence>
<evidence type="ECO:0000256" key="6">
    <source>
        <dbReference type="ARBA" id="ARBA00022679"/>
    </source>
</evidence>
<comment type="subcellular location">
    <subcellularLocation>
        <location evidence="1">Cell membrane</location>
        <topology evidence="1">Multi-pass membrane protein</topology>
    </subcellularLocation>
    <subcellularLocation>
        <location evidence="21">Cytoplasm</location>
    </subcellularLocation>
</comment>
<comment type="similarity">
    <text evidence="21">Belongs to the class-II aminoacyl-tRNA synthetase family.</text>
</comment>
<dbReference type="Pfam" id="PF00152">
    <property type="entry name" value="tRNA-synt_2"/>
    <property type="match status" value="1"/>
</dbReference>
<evidence type="ECO:0000256" key="17">
    <source>
        <dbReference type="ARBA" id="ARBA00023268"/>
    </source>
</evidence>
<dbReference type="InterPro" id="IPR024320">
    <property type="entry name" value="LPG_synthase_C"/>
</dbReference>
<evidence type="ECO:0000256" key="10">
    <source>
        <dbReference type="ARBA" id="ARBA00022840"/>
    </source>
</evidence>
<keyword evidence="8 21" id="KW-0479">Metal-binding</keyword>
<keyword evidence="21" id="KW-0963">Cytoplasm</keyword>
<name>A0A3G6J434_9CORY</name>
<keyword evidence="15 21" id="KW-0030">Aminoacyl-tRNA synthetase</keyword>
<keyword evidence="4" id="KW-1003">Cell membrane</keyword>
<dbReference type="GO" id="GO:0005829">
    <property type="term" value="C:cytosol"/>
    <property type="evidence" value="ECO:0007669"/>
    <property type="project" value="TreeGrafter"/>
</dbReference>
<dbReference type="GO" id="GO:0006430">
    <property type="term" value="P:lysyl-tRNA aminoacylation"/>
    <property type="evidence" value="ECO:0007669"/>
    <property type="project" value="UniProtKB-UniRule"/>
</dbReference>
<dbReference type="EMBL" id="CP033897">
    <property type="protein sequence ID" value="AZA10844.1"/>
    <property type="molecule type" value="Genomic_DNA"/>
</dbReference>
<dbReference type="InterPro" id="IPR004365">
    <property type="entry name" value="NA-bd_OB_tRNA"/>
</dbReference>
<dbReference type="InterPro" id="IPR006195">
    <property type="entry name" value="aa-tRNA-synth_II"/>
</dbReference>
<evidence type="ECO:0000256" key="13">
    <source>
        <dbReference type="ARBA" id="ARBA00023098"/>
    </source>
</evidence>
<comment type="similarity">
    <text evidence="2">In the N-terminal section; belongs to the LPG synthetase family.</text>
</comment>
<dbReference type="PANTHER" id="PTHR42918:SF15">
    <property type="entry name" value="LYSINE--TRNA LIGASE, CHLOROPLASTIC_MITOCHONDRIAL"/>
    <property type="match status" value="1"/>
</dbReference>
<dbReference type="PANTHER" id="PTHR42918">
    <property type="entry name" value="LYSYL-TRNA SYNTHETASE"/>
    <property type="match status" value="1"/>
</dbReference>
<dbReference type="NCBIfam" id="TIGR00499">
    <property type="entry name" value="lysS_bact"/>
    <property type="match status" value="1"/>
</dbReference>
<dbReference type="Pfam" id="PF09924">
    <property type="entry name" value="LPG_synthase_C"/>
    <property type="match status" value="1"/>
</dbReference>
<dbReference type="InterPro" id="IPR004364">
    <property type="entry name" value="Aa-tRNA-synt_II"/>
</dbReference>
<keyword evidence="5 21" id="KW-0436">Ligase</keyword>
<comment type="cofactor">
    <cofactor evidence="21">
        <name>Mg(2+)</name>
        <dbReference type="ChEBI" id="CHEBI:18420"/>
    </cofactor>
    <text evidence="21">Binds 3 Mg(2+) ions per subunit.</text>
</comment>
<feature type="transmembrane region" description="Helical" evidence="22">
    <location>
        <begin position="42"/>
        <end position="65"/>
    </location>
</feature>
<dbReference type="NCBIfam" id="NF002821">
    <property type="entry name" value="PRK02983.1"/>
    <property type="match status" value="1"/>
</dbReference>
<evidence type="ECO:0000256" key="8">
    <source>
        <dbReference type="ARBA" id="ARBA00022723"/>
    </source>
</evidence>
<keyword evidence="9 21" id="KW-0547">Nucleotide-binding</keyword>
<feature type="transmembrane region" description="Helical" evidence="22">
    <location>
        <begin position="12"/>
        <end position="30"/>
    </location>
</feature>
<evidence type="ECO:0000256" key="1">
    <source>
        <dbReference type="ARBA" id="ARBA00004651"/>
    </source>
</evidence>
<organism evidence="24 25">
    <name type="scientific">Corynebacterium gerontici</name>
    <dbReference type="NCBI Taxonomy" id="2079234"/>
    <lineage>
        <taxon>Bacteria</taxon>
        <taxon>Bacillati</taxon>
        <taxon>Actinomycetota</taxon>
        <taxon>Actinomycetes</taxon>
        <taxon>Mycobacteriales</taxon>
        <taxon>Corynebacteriaceae</taxon>
        <taxon>Corynebacterium</taxon>
    </lineage>
</organism>
<evidence type="ECO:0000256" key="18">
    <source>
        <dbReference type="ARBA" id="ARBA00024681"/>
    </source>
</evidence>
<evidence type="ECO:0000256" key="19">
    <source>
        <dbReference type="ARBA" id="ARBA00047540"/>
    </source>
</evidence>
<dbReference type="Gene3D" id="2.40.50.140">
    <property type="entry name" value="Nucleic acid-binding proteins"/>
    <property type="match status" value="1"/>
</dbReference>
<dbReference type="Proteomes" id="UP000271587">
    <property type="component" value="Chromosome"/>
</dbReference>
<comment type="similarity">
    <text evidence="3">In the C-terminal section; belongs to the class-II aminoacyl-tRNA synthetase family.</text>
</comment>
<keyword evidence="25" id="KW-1185">Reference proteome</keyword>
<feature type="transmembrane region" description="Helical" evidence="22">
    <location>
        <begin position="147"/>
        <end position="167"/>
    </location>
</feature>
<comment type="function">
    <text evidence="18">Catalyzes the production of L-lysyl-tRNA(Lys)transfer and the transfer of a lysyl group from L-lysyl-tRNA(Lys) to membrane-bound phosphatidylglycerol (PG), which produces lysylphosphatidylglycerol (LPG), one of the components of the bacterial membrane with a positive net charge. LPG synthesis contributes to the resistance to cationic antimicrobial peptides (CAMPs) and likely protects M.tuberculosis against the CAMPs produced by competiting microorganisms (bacteriocins). In fact, the modification of anionic phosphatidylglycerol with positively charged L-lysine results in repulsion of the peptides.</text>
</comment>
<keyword evidence="7 22" id="KW-0812">Transmembrane</keyword>
<evidence type="ECO:0000256" key="9">
    <source>
        <dbReference type="ARBA" id="ARBA00022741"/>
    </source>
</evidence>
<evidence type="ECO:0000256" key="21">
    <source>
        <dbReference type="HAMAP-Rule" id="MF_00252"/>
    </source>
</evidence>
<evidence type="ECO:0000256" key="5">
    <source>
        <dbReference type="ARBA" id="ARBA00022598"/>
    </source>
</evidence>
<dbReference type="AlphaFoldDB" id="A0A3G6J434"/>
<evidence type="ECO:0000256" key="11">
    <source>
        <dbReference type="ARBA" id="ARBA00022842"/>
    </source>
</evidence>
<reference evidence="24 25" key="1">
    <citation type="submission" date="2018-11" db="EMBL/GenBank/DDBJ databases">
        <authorList>
            <person name="Kleinhagauer T."/>
            <person name="Glaeser S.P."/>
            <person name="Spergser J."/>
            <person name="Ruckert C."/>
            <person name="Kaempfer P."/>
            <person name="Busse H.-J."/>
        </authorList>
    </citation>
    <scope>NUCLEOTIDE SEQUENCE [LARGE SCALE GENOMIC DNA]</scope>
    <source>
        <strain evidence="24 25">W8</strain>
    </source>
</reference>
<dbReference type="GO" id="GO:0005524">
    <property type="term" value="F:ATP binding"/>
    <property type="evidence" value="ECO:0007669"/>
    <property type="project" value="UniProtKB-UniRule"/>
</dbReference>
<dbReference type="PROSITE" id="PS50862">
    <property type="entry name" value="AA_TRNA_LIGASE_II"/>
    <property type="match status" value="1"/>
</dbReference>
<keyword evidence="14 22" id="KW-0472">Membrane</keyword>
<dbReference type="RefSeq" id="WP_164470240.1">
    <property type="nucleotide sequence ID" value="NZ_CP033897.1"/>
</dbReference>
<comment type="catalytic activity">
    <reaction evidence="20 21">
        <text>tRNA(Lys) + L-lysine + ATP = L-lysyl-tRNA(Lys) + AMP + diphosphate</text>
        <dbReference type="Rhea" id="RHEA:20792"/>
        <dbReference type="Rhea" id="RHEA-COMP:9696"/>
        <dbReference type="Rhea" id="RHEA-COMP:9697"/>
        <dbReference type="ChEBI" id="CHEBI:30616"/>
        <dbReference type="ChEBI" id="CHEBI:32551"/>
        <dbReference type="ChEBI" id="CHEBI:33019"/>
        <dbReference type="ChEBI" id="CHEBI:78442"/>
        <dbReference type="ChEBI" id="CHEBI:78529"/>
        <dbReference type="ChEBI" id="CHEBI:456215"/>
        <dbReference type="EC" id="6.1.1.6"/>
    </reaction>
</comment>
<evidence type="ECO:0000256" key="12">
    <source>
        <dbReference type="ARBA" id="ARBA00022989"/>
    </source>
</evidence>
<evidence type="ECO:0000259" key="23">
    <source>
        <dbReference type="PROSITE" id="PS50862"/>
    </source>
</evidence>
<keyword evidence="12 22" id="KW-1133">Transmembrane helix</keyword>
<dbReference type="InterPro" id="IPR031553">
    <property type="entry name" value="tRNA-synt_2_TM"/>
</dbReference>
<feature type="transmembrane region" description="Helical" evidence="22">
    <location>
        <begin position="109"/>
        <end position="127"/>
    </location>
</feature>
<dbReference type="SUPFAM" id="SSF55681">
    <property type="entry name" value="Class II aaRS and biotin synthetases"/>
    <property type="match status" value="1"/>
</dbReference>
<dbReference type="GO" id="GO:0004824">
    <property type="term" value="F:lysine-tRNA ligase activity"/>
    <property type="evidence" value="ECO:0007669"/>
    <property type="project" value="UniProtKB-UniRule"/>
</dbReference>
<feature type="binding site" evidence="21">
    <location>
        <position position="993"/>
    </location>
    <ligand>
        <name>Mg(2+)</name>
        <dbReference type="ChEBI" id="CHEBI:18420"/>
        <label>1</label>
    </ligand>
</feature>
<evidence type="ECO:0000256" key="4">
    <source>
        <dbReference type="ARBA" id="ARBA00022475"/>
    </source>
</evidence>
<dbReference type="GO" id="GO:0000287">
    <property type="term" value="F:magnesium ion binding"/>
    <property type="evidence" value="ECO:0007669"/>
    <property type="project" value="UniProtKB-UniRule"/>
</dbReference>
<evidence type="ECO:0000313" key="25">
    <source>
        <dbReference type="Proteomes" id="UP000271587"/>
    </source>
</evidence>
<dbReference type="InterPro" id="IPR018149">
    <property type="entry name" value="Lys-tRNA-synth_II_C"/>
</dbReference>
<dbReference type="GO" id="GO:0050071">
    <property type="term" value="F:phosphatidylglycerol lysyltransferase activity"/>
    <property type="evidence" value="ECO:0007669"/>
    <property type="project" value="UniProtKB-EC"/>
</dbReference>
<dbReference type="Pfam" id="PF01336">
    <property type="entry name" value="tRNA_anti-codon"/>
    <property type="match status" value="1"/>
</dbReference>
<dbReference type="CDD" id="cd00775">
    <property type="entry name" value="LysRS_core"/>
    <property type="match status" value="1"/>
</dbReference>
<keyword evidence="6" id="KW-0808">Transferase</keyword>
<keyword evidence="17" id="KW-0511">Multifunctional enzyme</keyword>
<dbReference type="PRINTS" id="PR00982">
    <property type="entry name" value="TRNASYNTHLYS"/>
</dbReference>
<evidence type="ECO:0000256" key="15">
    <source>
        <dbReference type="ARBA" id="ARBA00023146"/>
    </source>
</evidence>
<feature type="binding site" evidence="21">
    <location>
        <position position="986"/>
    </location>
    <ligand>
        <name>Mg(2+)</name>
        <dbReference type="ChEBI" id="CHEBI:18420"/>
        <label>1</label>
    </ligand>
</feature>
<dbReference type="HAMAP" id="MF_00252">
    <property type="entry name" value="Lys_tRNA_synth_class2"/>
    <property type="match status" value="1"/>
</dbReference>
<feature type="binding site" evidence="21">
    <location>
        <position position="993"/>
    </location>
    <ligand>
        <name>Mg(2+)</name>
        <dbReference type="ChEBI" id="CHEBI:18420"/>
        <label>2</label>
    </ligand>
</feature>
<keyword evidence="11 21" id="KW-0460">Magnesium</keyword>
<comment type="subunit">
    <text evidence="21">Homodimer.</text>
</comment>
<dbReference type="GO" id="GO:0005886">
    <property type="term" value="C:plasma membrane"/>
    <property type="evidence" value="ECO:0007669"/>
    <property type="project" value="UniProtKB-SubCell"/>
</dbReference>
<gene>
    <name evidence="24" type="primary">lysX</name>
    <name evidence="21" type="synonym">lysS</name>
    <name evidence="24" type="ORF">CGERO_02600</name>
</gene>
<keyword evidence="16" id="KW-0046">Antibiotic resistance</keyword>
<accession>A0A3G6J434</accession>
<feature type="domain" description="Aminoacyl-transfer RNA synthetases class-II family profile" evidence="23">
    <location>
        <begin position="754"/>
        <end position="1073"/>
    </location>
</feature>
<dbReference type="InterPro" id="IPR012340">
    <property type="entry name" value="NA-bd_OB-fold"/>
</dbReference>
<sequence>MKASKLERIIPGYFFFTAFAVVAFNLFGEAQWVQRLSAVLDFIFPISGSSLLGALFLLISGHALVRHKRIGYWFAFLFFTVEIISAAIVLFAAAVIFEDIRSFVTVEDLIQISVLTAVLLTLFIALIRARKRYQAPLAERSLRRALLTATLGMLLTATIALCTAMVMNNVGHNRLHFGKLIRQLTLPADDFVPEVQAVLAGGTLITIIVTAVMLLWSRGKTDVQDLAAELKLRTLLREQSEQEADSLGYFATRRDKGVIFAKSDKAAVAYRNVMDSCLAAGDPIGPKDHWDAAIRAFVEHANQKGLAPAVVGTCAEAARAYARAGFKVRALGDESVIHTKNFNLNDSKLIDVRHAHQKLIEQGYSARIRRHKDISNSEMQRLISFADRWRQHGDERGFSMALGRLGDPLDGDCVFVEALDNEGETRGLLSFVPWGNAGLSLDVMRRDLENAGSGVTEFMVASLLLQAREVGVQRVSLNFAFLRETIEAGEDVGATMTQRINRAVVGFMSQKFQIEQLYRSNMKYQPTWQTRYLCWRDSSDIATIGLAVAIAEGQISLPFIREGASQQPRYDADNPAILAFLEDTTPALPAVKYPQQVQQKLHQRQRMLDRGVEAYPTDFLRQCDLGAAAHASEGTALSTAGRVITIRDHGGVQFYKLRDWNSELQILIEADHVGKQSLRELRRQVSVGDHVGVEGVIGRSRNGTRSVVANSIRVTSKALRPIPRGTLADEEVKVRRRYLDLITNPEARHVLQARSAVIQAIRNTLLEQRFLEVETPILQTVHGGANARPFITHINAYNLDLYLRIAPELYLKRLMVGGVDRVFEIGRNFRNEGADATHNPEFTMLEAYQAYGDYNSMRELTRRIIINAALAANGSTIIRGEDAQGVLHEVDLAKPWRVISVHEGIAEATGQPVTPDTPIEELKELARAHGVHVEDNVTRGALIIELHEALAESRAVAPTFFIDFPTEVSPLTRQHRHDPRVAEKWDLICFGAEVATAYSELIDPVIQRERLVAQSLLAAGGDPEAMEVDEDFLEALEYAMPPSGGMGMGVDRLVMMLCEKNIRQTIAFPLVKPNRRERNT</sequence>
<evidence type="ECO:0000256" key="20">
    <source>
        <dbReference type="ARBA" id="ARBA00048573"/>
    </source>
</evidence>
<dbReference type="KEGG" id="cgk:CGERO_02600"/>
<dbReference type="InterPro" id="IPR002313">
    <property type="entry name" value="Lys-tRNA-ligase_II"/>
</dbReference>
<dbReference type="GO" id="GO:0046677">
    <property type="term" value="P:response to antibiotic"/>
    <property type="evidence" value="ECO:0007669"/>
    <property type="project" value="UniProtKB-KW"/>
</dbReference>
<evidence type="ECO:0000313" key="24">
    <source>
        <dbReference type="EMBL" id="AZA10844.1"/>
    </source>
</evidence>
<evidence type="ECO:0000256" key="16">
    <source>
        <dbReference type="ARBA" id="ARBA00023251"/>
    </source>
</evidence>
<dbReference type="GO" id="GO:0006629">
    <property type="term" value="P:lipid metabolic process"/>
    <property type="evidence" value="ECO:0007669"/>
    <property type="project" value="UniProtKB-KW"/>
</dbReference>
<feature type="transmembrane region" description="Helical" evidence="22">
    <location>
        <begin position="72"/>
        <end position="97"/>
    </location>
</feature>
<keyword evidence="10 21" id="KW-0067">ATP-binding</keyword>
<evidence type="ECO:0000256" key="3">
    <source>
        <dbReference type="ARBA" id="ARBA00009968"/>
    </source>
</evidence>
<keyword evidence="21" id="KW-0648">Protein biosynthesis</keyword>
<dbReference type="GO" id="GO:0000049">
    <property type="term" value="F:tRNA binding"/>
    <property type="evidence" value="ECO:0007669"/>
    <property type="project" value="TreeGrafter"/>
</dbReference>
<protein>
    <recommendedName>
        <fullName evidence="21">Lysine--tRNA ligase</fullName>
        <ecNumber evidence="21">6.1.1.6</ecNumber>
    </recommendedName>
    <alternativeName>
        <fullName evidence="21">Lysyl-tRNA synthetase</fullName>
        <shortName evidence="21">LysRS</shortName>
    </alternativeName>
</protein>
<evidence type="ECO:0000256" key="7">
    <source>
        <dbReference type="ARBA" id="ARBA00022692"/>
    </source>
</evidence>
<dbReference type="CDD" id="cd04322">
    <property type="entry name" value="LysRS_N"/>
    <property type="match status" value="1"/>
</dbReference>